<evidence type="ECO:0000256" key="4">
    <source>
        <dbReference type="ARBA" id="ARBA00007372"/>
    </source>
</evidence>
<evidence type="ECO:0000256" key="1">
    <source>
        <dbReference type="ARBA" id="ARBA00003195"/>
    </source>
</evidence>
<dbReference type="EMBL" id="JANEYF010001325">
    <property type="protein sequence ID" value="KAJ8964679.1"/>
    <property type="molecule type" value="Genomic_DNA"/>
</dbReference>
<dbReference type="Proteomes" id="UP001162156">
    <property type="component" value="Unassembled WGS sequence"/>
</dbReference>
<feature type="disulfide bond" evidence="12">
    <location>
        <begin position="32"/>
        <end position="65"/>
    </location>
</feature>
<dbReference type="Pfam" id="PF10200">
    <property type="entry name" value="Ndufs5"/>
    <property type="match status" value="1"/>
</dbReference>
<keyword evidence="8" id="KW-0249">Electron transport</keyword>
<evidence type="ECO:0000256" key="7">
    <source>
        <dbReference type="ARBA" id="ARBA00022792"/>
    </source>
</evidence>
<dbReference type="GO" id="GO:0005743">
    <property type="term" value="C:mitochondrial inner membrane"/>
    <property type="evidence" value="ECO:0007669"/>
    <property type="project" value="UniProtKB-SubCell"/>
</dbReference>
<sequence>MTLIKMSLSPWLKSPFTDLTGAVVSHQWYGECADFELRALDCLEAYGLDRGLKKCDLLIQDFQECSRKTKQFQRLTAMRLERHRQHFAGERSKENKWAKSPADDSY</sequence>
<evidence type="ECO:0008006" key="16">
    <source>
        <dbReference type="Google" id="ProtNLM"/>
    </source>
</evidence>
<proteinExistence type="inferred from homology"/>
<evidence type="ECO:0000256" key="3">
    <source>
        <dbReference type="ARBA" id="ARBA00004637"/>
    </source>
</evidence>
<dbReference type="PANTHER" id="PTHR21268">
    <property type="entry name" value="NADH DEHYDROGENASE [UBIQUINONE] IRON-SULFUR PROTEIN 5"/>
    <property type="match status" value="1"/>
</dbReference>
<gene>
    <name evidence="14" type="ORF">NQ314_004711</name>
</gene>
<evidence type="ECO:0000256" key="12">
    <source>
        <dbReference type="PIRSR" id="PIRSR619342-50"/>
    </source>
</evidence>
<feature type="region of interest" description="Disordered" evidence="13">
    <location>
        <begin position="85"/>
        <end position="106"/>
    </location>
</feature>
<evidence type="ECO:0000256" key="5">
    <source>
        <dbReference type="ARBA" id="ARBA00022448"/>
    </source>
</evidence>
<dbReference type="AlphaFoldDB" id="A0AAV8ZJ78"/>
<dbReference type="PROSITE" id="PS51808">
    <property type="entry name" value="CHCH"/>
    <property type="match status" value="1"/>
</dbReference>
<keyword evidence="7" id="KW-0999">Mitochondrion inner membrane</keyword>
<keyword evidence="10" id="KW-0472">Membrane</keyword>
<keyword evidence="6" id="KW-0679">Respiratory chain</keyword>
<evidence type="ECO:0000256" key="11">
    <source>
        <dbReference type="ARBA" id="ARBA00023157"/>
    </source>
</evidence>
<evidence type="ECO:0000256" key="6">
    <source>
        <dbReference type="ARBA" id="ARBA00022660"/>
    </source>
</evidence>
<comment type="subcellular location">
    <subcellularLocation>
        <location evidence="3">Mitochondrion inner membrane</location>
        <topology evidence="3">Peripheral membrane protein</topology>
    </subcellularLocation>
    <subcellularLocation>
        <location evidence="2">Mitochondrion intermembrane space</location>
    </subcellularLocation>
</comment>
<evidence type="ECO:0000256" key="13">
    <source>
        <dbReference type="SAM" id="MobiDB-lite"/>
    </source>
</evidence>
<feature type="compositionally biased region" description="Basic and acidic residues" evidence="13">
    <location>
        <begin position="87"/>
        <end position="97"/>
    </location>
</feature>
<feature type="disulfide bond" evidence="12">
    <location>
        <begin position="42"/>
        <end position="55"/>
    </location>
</feature>
<evidence type="ECO:0000256" key="10">
    <source>
        <dbReference type="ARBA" id="ARBA00023136"/>
    </source>
</evidence>
<evidence type="ECO:0000256" key="2">
    <source>
        <dbReference type="ARBA" id="ARBA00004569"/>
    </source>
</evidence>
<keyword evidence="5" id="KW-0813">Transport</keyword>
<evidence type="ECO:0000313" key="15">
    <source>
        <dbReference type="Proteomes" id="UP001162156"/>
    </source>
</evidence>
<dbReference type="PANTHER" id="PTHR21268:SF2">
    <property type="entry name" value="NADH DEHYDROGENASE [UBIQUINONE] IRON-SULFUR PROTEIN 5"/>
    <property type="match status" value="1"/>
</dbReference>
<accession>A0AAV8ZJ78</accession>
<protein>
    <recommendedName>
        <fullName evidence="16">NADH dehydrogenase [ubiquinone] iron-sulfur protein 5</fullName>
    </recommendedName>
</protein>
<comment type="function">
    <text evidence="1">Accessory subunit of the mitochondrial membrane respiratory chain NADH dehydrogenase (Complex I), that is believed not to be involved in catalysis. Complex I functions in the transfer of electrons from NADH to the respiratory chain. The immediate electron acceptor for the enzyme is believed to be ubiquinone.</text>
</comment>
<comment type="similarity">
    <text evidence="4">Belongs to the complex I NDUFS5 subunit family.</text>
</comment>
<name>A0AAV8ZJ78_9CUCU</name>
<evidence type="ECO:0000313" key="14">
    <source>
        <dbReference type="EMBL" id="KAJ8964679.1"/>
    </source>
</evidence>
<evidence type="ECO:0000256" key="9">
    <source>
        <dbReference type="ARBA" id="ARBA00023128"/>
    </source>
</evidence>
<keyword evidence="15" id="KW-1185">Reference proteome</keyword>
<dbReference type="InterPro" id="IPR019342">
    <property type="entry name" value="NADH_UbQ_OxRdtase_FeS-su5"/>
</dbReference>
<keyword evidence="11 12" id="KW-1015">Disulfide bond</keyword>
<reference evidence="14" key="1">
    <citation type="journal article" date="2023" name="Insect Mol. Biol.">
        <title>Genome sequencing provides insights into the evolution of gene families encoding plant cell wall-degrading enzymes in longhorned beetles.</title>
        <authorList>
            <person name="Shin N.R."/>
            <person name="Okamura Y."/>
            <person name="Kirsch R."/>
            <person name="Pauchet Y."/>
        </authorList>
    </citation>
    <scope>NUCLEOTIDE SEQUENCE</scope>
    <source>
        <strain evidence="14">RBIC_L_NR</strain>
    </source>
</reference>
<dbReference type="GO" id="GO:0005758">
    <property type="term" value="C:mitochondrial intermembrane space"/>
    <property type="evidence" value="ECO:0007669"/>
    <property type="project" value="UniProtKB-SubCell"/>
</dbReference>
<comment type="caution">
    <text evidence="14">The sequence shown here is derived from an EMBL/GenBank/DDBJ whole genome shotgun (WGS) entry which is preliminary data.</text>
</comment>
<organism evidence="14 15">
    <name type="scientific">Rhamnusium bicolor</name>
    <dbReference type="NCBI Taxonomy" id="1586634"/>
    <lineage>
        <taxon>Eukaryota</taxon>
        <taxon>Metazoa</taxon>
        <taxon>Ecdysozoa</taxon>
        <taxon>Arthropoda</taxon>
        <taxon>Hexapoda</taxon>
        <taxon>Insecta</taxon>
        <taxon>Pterygota</taxon>
        <taxon>Neoptera</taxon>
        <taxon>Endopterygota</taxon>
        <taxon>Coleoptera</taxon>
        <taxon>Polyphaga</taxon>
        <taxon>Cucujiformia</taxon>
        <taxon>Chrysomeloidea</taxon>
        <taxon>Cerambycidae</taxon>
        <taxon>Lepturinae</taxon>
        <taxon>Rhagiini</taxon>
        <taxon>Rhamnusium</taxon>
    </lineage>
</organism>
<keyword evidence="9" id="KW-0496">Mitochondrion</keyword>
<evidence type="ECO:0000256" key="8">
    <source>
        <dbReference type="ARBA" id="ARBA00022982"/>
    </source>
</evidence>